<evidence type="ECO:0000256" key="1">
    <source>
        <dbReference type="ARBA" id="ARBA00022741"/>
    </source>
</evidence>
<evidence type="ECO:0000259" key="3">
    <source>
        <dbReference type="PROSITE" id="PS51416"/>
    </source>
</evidence>
<keyword evidence="5" id="KW-1185">Reference proteome</keyword>
<comment type="caution">
    <text evidence="4">The sequence shown here is derived from an EMBL/GenBank/DDBJ whole genome shotgun (WGS) entry which is preliminary data.</text>
</comment>
<dbReference type="Pfam" id="PF06701">
    <property type="entry name" value="MIB_HERC2"/>
    <property type="match status" value="1"/>
</dbReference>
<organism evidence="4 5">
    <name type="scientific">Durusdinium trenchii</name>
    <dbReference type="NCBI Taxonomy" id="1381693"/>
    <lineage>
        <taxon>Eukaryota</taxon>
        <taxon>Sar</taxon>
        <taxon>Alveolata</taxon>
        <taxon>Dinophyceae</taxon>
        <taxon>Suessiales</taxon>
        <taxon>Symbiodiniaceae</taxon>
        <taxon>Durusdinium</taxon>
    </lineage>
</organism>
<dbReference type="InterPro" id="IPR010606">
    <property type="entry name" value="Mib_Herc2"/>
</dbReference>
<name>A0ABP0KTM8_9DINO</name>
<feature type="domain" description="MIB/HERC2" evidence="3">
    <location>
        <begin position="383"/>
        <end position="454"/>
    </location>
</feature>
<dbReference type="PROSITE" id="PS51416">
    <property type="entry name" value="MIB_HERC2"/>
    <property type="match status" value="1"/>
</dbReference>
<dbReference type="InterPro" id="IPR006703">
    <property type="entry name" value="G_AIG1"/>
</dbReference>
<evidence type="ECO:0000313" key="4">
    <source>
        <dbReference type="EMBL" id="CAK9030236.1"/>
    </source>
</evidence>
<reference evidence="4 5" key="1">
    <citation type="submission" date="2024-02" db="EMBL/GenBank/DDBJ databases">
        <authorList>
            <person name="Chen Y."/>
            <person name="Shah S."/>
            <person name="Dougan E. K."/>
            <person name="Thang M."/>
            <person name="Chan C."/>
        </authorList>
    </citation>
    <scope>NUCLEOTIDE SEQUENCE [LARGE SCALE GENOMIC DNA]</scope>
</reference>
<dbReference type="Proteomes" id="UP001642464">
    <property type="component" value="Unassembled WGS sequence"/>
</dbReference>
<evidence type="ECO:0000313" key="5">
    <source>
        <dbReference type="Proteomes" id="UP001642464"/>
    </source>
</evidence>
<protein>
    <submittedName>
        <fullName evidence="4">E3 ubiquitin-protein ligase hecd-1</fullName>
    </submittedName>
</protein>
<accession>A0ABP0KTM8</accession>
<dbReference type="InterPro" id="IPR027417">
    <property type="entry name" value="P-loop_NTPase"/>
</dbReference>
<dbReference type="Gene3D" id="2.30.30.40">
    <property type="entry name" value="SH3 Domains"/>
    <property type="match status" value="1"/>
</dbReference>
<dbReference type="Pfam" id="PF04548">
    <property type="entry name" value="AIG1"/>
    <property type="match status" value="1"/>
</dbReference>
<feature type="compositionally biased region" description="Acidic residues" evidence="2">
    <location>
        <begin position="1071"/>
        <end position="1081"/>
    </location>
</feature>
<feature type="region of interest" description="Disordered" evidence="2">
    <location>
        <begin position="1050"/>
        <end position="1111"/>
    </location>
</feature>
<dbReference type="SUPFAM" id="SSF52540">
    <property type="entry name" value="P-loop containing nucleoside triphosphate hydrolases"/>
    <property type="match status" value="1"/>
</dbReference>
<dbReference type="EMBL" id="CAXAMM010013002">
    <property type="protein sequence ID" value="CAK9030236.1"/>
    <property type="molecule type" value="Genomic_DNA"/>
</dbReference>
<feature type="region of interest" description="Disordered" evidence="2">
    <location>
        <begin position="228"/>
        <end position="252"/>
    </location>
</feature>
<sequence length="1280" mass="141320">MPLPSPQGAPVVVLLGPVGVGKSLLATALAGLPPSNRIFKVGDSAQAVTLEAVCHRCRWFGRASEEELVLVDPPGVGDGEKDTTRLAQVVRLLRDLGSVSLFVVVLNSEQPRIGSVLENLLRLMEECFGRRFWRHVALVFTRYYTDARSARRRGSKTKDMLRDEFSMALATQFPHSQQERTLAADPFPSYFVDSEAAINNELPEAERAAALMELERLSVFARASPCLPTGTDDNTSVGSSTARGREPDTEQECSEDHFATGSWVEIHGLVGTPSLNGMRALVVEFQSQRHRYTVELSNGSRKLIHAKNLQSITETMTDPPEAPHLASGMYCSISGLSGATHLNGQKCLVVSRKDGRYEVQLLDGSLKSIKPVNLTPLPKPPVGERVTVKNAIEGAMVQRGLDWIWNDQDGGDGCVGRIQAIEGDWACVQWNSGRANKYRIGADGSCDLIYVDEFKHENACRKALQRGKSHVEPRHLSRTFAYLHGTRCANVDFFDIRDEVCQAVGGCKHGQRVQVKGMQAVAIGVATLPSPLPHLAQKLEMFFHVERAEGAGIFDEADGIQMRVVGRQRVREAKRPIGTNNQELMEVAKMVKPSFQYMWGPNSYLGMTLERFDVRDEVCVKVGGFKHGQLVKVADKVAVVIGVRLMRGIPKLFFHLDGKPGSGTFDDLSTQQIVLVGTRKVEETADDFLEEPALSPEVEALAGKLECTFSFPLGNPFSKPARFDIRDNVCRAVGGFCHGQVVSDGDGDKAVVVGVKKSDGRPRLFFRAEGNRGAGRFNPYHLYRKELRVVGKQKLQEVSPSDPIFHRPEEGARMEKLLEALLAGVKRSQQRTPHSQPSGLPSDFEFDYSFHYLQKSCDPAFFDIRDEVCMAVGGYRHGDVVQHGFVDRKSVVIGVRPDDEGVPHLWMHRDGAAGASIFREMELLRMTSTVVGRKTVAEFEEPERDFSPEFIAGLQFTFNYPMGLRGRSRPGLFDIRDEVCLAVGGFKHGDRIKWGRTELAVVGVMLEKGLPEMHFQIVKPKSRVGAGMFRNFHLMKQHVKLVGSQTLEEVVLDDSDPTGMSPTRCSSTDSSEPEMDSESSSESESQRAPSRKMSRQASEASEAAHNGGKDGSARALVLRLSHSNSQVKNVLLTSKELDDCRRDVAEDGCEVTPEWANGAILLVPLTQEQARQARLELRSHHVVIFPGDKGRLLNALGALPCRQRPRIRGDEEYDLAASAAREATEDVQAHMAEGLEEGLVLRVDRTFWTFVAPASEFSVNESAPCGDGESRQPRNPRQVA</sequence>
<dbReference type="InterPro" id="IPR037252">
    <property type="entry name" value="Mib_Herc2_sf"/>
</dbReference>
<keyword evidence="1" id="KW-0547">Nucleotide-binding</keyword>
<feature type="compositionally biased region" description="Polar residues" evidence="2">
    <location>
        <begin position="231"/>
        <end position="242"/>
    </location>
</feature>
<feature type="region of interest" description="Disordered" evidence="2">
    <location>
        <begin position="1259"/>
        <end position="1280"/>
    </location>
</feature>
<gene>
    <name evidence="4" type="ORF">SCF082_LOCUS19129</name>
</gene>
<feature type="compositionally biased region" description="Basic and acidic residues" evidence="2">
    <location>
        <begin position="243"/>
        <end position="252"/>
    </location>
</feature>
<proteinExistence type="predicted"/>
<dbReference type="SUPFAM" id="SSF159034">
    <property type="entry name" value="Mib/herc2 domain-like"/>
    <property type="match status" value="1"/>
</dbReference>
<evidence type="ECO:0000256" key="2">
    <source>
        <dbReference type="SAM" id="MobiDB-lite"/>
    </source>
</evidence>
<dbReference type="Gene3D" id="3.40.50.300">
    <property type="entry name" value="P-loop containing nucleotide triphosphate hydrolases"/>
    <property type="match status" value="1"/>
</dbReference>